<accession>A0ABU3PN93</accession>
<name>A0ABU3PN93_9CORY</name>
<organism evidence="1 2">
    <name type="scientific">Corynebacterium rouxii</name>
    <dbReference type="NCBI Taxonomy" id="2719119"/>
    <lineage>
        <taxon>Bacteria</taxon>
        <taxon>Bacillati</taxon>
        <taxon>Actinomycetota</taxon>
        <taxon>Actinomycetes</taxon>
        <taxon>Mycobacteriales</taxon>
        <taxon>Corynebacteriaceae</taxon>
        <taxon>Corynebacterium</taxon>
    </lineage>
</organism>
<evidence type="ECO:0000313" key="1">
    <source>
        <dbReference type="EMBL" id="MDT9411295.1"/>
    </source>
</evidence>
<evidence type="ECO:0000313" key="2">
    <source>
        <dbReference type="Proteomes" id="UP001265983"/>
    </source>
</evidence>
<sequence>MQRISIHTDHETWTGTPAELRDLFVSMIPTGPDLGQLQELAAVALGCESLDLIITRAGERPVYE</sequence>
<dbReference type="Proteomes" id="UP001265983">
    <property type="component" value="Unassembled WGS sequence"/>
</dbReference>
<protein>
    <submittedName>
        <fullName evidence="1">Uncharacterized protein</fullName>
    </submittedName>
</protein>
<reference evidence="1 2" key="1">
    <citation type="submission" date="2023-03" db="EMBL/GenBank/DDBJ databases">
        <title>Whole genome sequence of the first Corynebacterium rouxii strains isolated in Brazil: a recent member of Corynebacterium diphtheriae complex.</title>
        <authorList>
            <person name="Vieira V."/>
            <person name="Ramos J.N."/>
            <person name="Araujo M.R.B."/>
            <person name="Baio P.V."/>
            <person name="Sant'Anna L.O."/>
            <person name="Veras J.F.C."/>
            <person name="Vieira E.M.D."/>
            <person name="Sousa M.A.B."/>
            <person name="Camargo C.H."/>
            <person name="Sacchi C.T."/>
            <person name="Campos K.R."/>
            <person name="Santos M.B.N."/>
            <person name="Bokermann S."/>
            <person name="Alvim L.B."/>
            <person name="Santos L.S."/>
            <person name="Mattos-Guaraldi A.L."/>
        </authorList>
    </citation>
    <scope>NUCLEOTIDE SEQUENCE [LARGE SCALE GENOMIC DNA]</scope>
    <source>
        <strain evidence="1 2">70862</strain>
    </source>
</reference>
<keyword evidence="2" id="KW-1185">Reference proteome</keyword>
<dbReference type="EMBL" id="JARUHM010000010">
    <property type="protein sequence ID" value="MDT9411295.1"/>
    <property type="molecule type" value="Genomic_DNA"/>
</dbReference>
<gene>
    <name evidence="1" type="ORF">P8T80_07875</name>
</gene>
<proteinExistence type="predicted"/>
<comment type="caution">
    <text evidence="1">The sequence shown here is derived from an EMBL/GenBank/DDBJ whole genome shotgun (WGS) entry which is preliminary data.</text>
</comment>
<dbReference type="RefSeq" id="WP_315649885.1">
    <property type="nucleotide sequence ID" value="NZ_JARUHM010000010.1"/>
</dbReference>